<protein>
    <recommendedName>
        <fullName evidence="3">J domain-containing protein</fullName>
    </recommendedName>
</protein>
<evidence type="ECO:0000313" key="2">
    <source>
        <dbReference type="Proteomes" id="UP000267096"/>
    </source>
</evidence>
<proteinExistence type="predicted"/>
<evidence type="ECO:0000313" key="1">
    <source>
        <dbReference type="EMBL" id="VDK33868.1"/>
    </source>
</evidence>
<dbReference type="PROSITE" id="PS00636">
    <property type="entry name" value="DNAJ_1"/>
    <property type="match status" value="1"/>
</dbReference>
<sequence length="112" mass="11919">MFKKISIAYAVLSDPNKRRQYDLSGPSGAIVDFEGFDLSEMGGVVTTHPRQTSSPNSGRVFGALFSKLGVPIPTQITPKVLAQARSLCEGTPCDAKYSVLEEGVQVDGSIGK</sequence>
<dbReference type="AlphaFoldDB" id="A0A3P6QUP6"/>
<accession>A0A3P6QUP6</accession>
<name>A0A3P6QUP6_ANISI</name>
<dbReference type="OrthoDB" id="10250354at2759"/>
<dbReference type="PANTHER" id="PTHR44272:SF3">
    <property type="entry name" value="J DOMAIN-CONTAINING PROTEIN"/>
    <property type="match status" value="1"/>
</dbReference>
<reference evidence="1 2" key="1">
    <citation type="submission" date="2018-11" db="EMBL/GenBank/DDBJ databases">
        <authorList>
            <consortium name="Pathogen Informatics"/>
        </authorList>
    </citation>
    <scope>NUCLEOTIDE SEQUENCE [LARGE SCALE GENOMIC DNA]</scope>
</reference>
<dbReference type="InterPro" id="IPR018253">
    <property type="entry name" value="DnaJ_domain_CS"/>
</dbReference>
<dbReference type="SUPFAM" id="SSF46565">
    <property type="entry name" value="Chaperone J-domain"/>
    <property type="match status" value="1"/>
</dbReference>
<dbReference type="PANTHER" id="PTHR44272">
    <property type="entry name" value="DNAJ DOMAIN (PROKARYOTIC HEAT SHOCK PROTEIN)"/>
    <property type="match status" value="1"/>
</dbReference>
<dbReference type="InterPro" id="IPR052812">
    <property type="entry name" value="Plant_DnaJ_domain"/>
</dbReference>
<organism evidence="1 2">
    <name type="scientific">Anisakis simplex</name>
    <name type="common">Herring worm</name>
    <dbReference type="NCBI Taxonomy" id="6269"/>
    <lineage>
        <taxon>Eukaryota</taxon>
        <taxon>Metazoa</taxon>
        <taxon>Ecdysozoa</taxon>
        <taxon>Nematoda</taxon>
        <taxon>Chromadorea</taxon>
        <taxon>Rhabditida</taxon>
        <taxon>Spirurina</taxon>
        <taxon>Ascaridomorpha</taxon>
        <taxon>Ascaridoidea</taxon>
        <taxon>Anisakidae</taxon>
        <taxon>Anisakis</taxon>
        <taxon>Anisakis simplex complex</taxon>
    </lineage>
</organism>
<keyword evidence="2" id="KW-1185">Reference proteome</keyword>
<feature type="non-terminal residue" evidence="1">
    <location>
        <position position="112"/>
    </location>
</feature>
<gene>
    <name evidence="1" type="ORF">ASIM_LOCUS8725</name>
</gene>
<dbReference type="InterPro" id="IPR036869">
    <property type="entry name" value="J_dom_sf"/>
</dbReference>
<evidence type="ECO:0008006" key="3">
    <source>
        <dbReference type="Google" id="ProtNLM"/>
    </source>
</evidence>
<dbReference type="Gene3D" id="1.10.287.110">
    <property type="entry name" value="DnaJ domain"/>
    <property type="match status" value="1"/>
</dbReference>
<dbReference type="Proteomes" id="UP000267096">
    <property type="component" value="Unassembled WGS sequence"/>
</dbReference>
<dbReference type="EMBL" id="UYRR01024463">
    <property type="protein sequence ID" value="VDK33868.1"/>
    <property type="molecule type" value="Genomic_DNA"/>
</dbReference>